<dbReference type="Proteomes" id="UP000679779">
    <property type="component" value="Unassembled WGS sequence"/>
</dbReference>
<accession>A0A919XMT2</accession>
<dbReference type="EMBL" id="BORQ01000007">
    <property type="protein sequence ID" value="GIO33675.1"/>
    <property type="molecule type" value="Genomic_DNA"/>
</dbReference>
<sequence>MKLTEKAIAYFIENNEADCIEKIKDFENFHQKYFIAKHKPQPEKPESLLGQNGLHFIQMCLYRSYLLFDGYIDSINNNNELSGAVCIRAHFETTAATAYFSKKLRSYYDGKIDFEELDAFLERLLLGIKTKGELERAPDPVNVLTMIKSVDDQINEINNTGISGFMNTYDLLSEFCHPNSFGLQIAGDINKVGVVRYKPFEKPFNINLYFTKNFLMSSSAFMLFYLRVRNLLEAKEDLPIIIS</sequence>
<keyword evidence="2" id="KW-1185">Reference proteome</keyword>
<organism evidence="1 2">
    <name type="scientific">Paenibacillus albilobatus</name>
    <dbReference type="NCBI Taxonomy" id="2716884"/>
    <lineage>
        <taxon>Bacteria</taxon>
        <taxon>Bacillati</taxon>
        <taxon>Bacillota</taxon>
        <taxon>Bacilli</taxon>
        <taxon>Bacillales</taxon>
        <taxon>Paenibacillaceae</taxon>
        <taxon>Paenibacillus</taxon>
    </lineage>
</organism>
<gene>
    <name evidence="1" type="ORF">J2TS6_48160</name>
</gene>
<name>A0A919XMT2_9BACL</name>
<comment type="caution">
    <text evidence="1">The sequence shown here is derived from an EMBL/GenBank/DDBJ whole genome shotgun (WGS) entry which is preliminary data.</text>
</comment>
<dbReference type="RefSeq" id="WP_212958546.1">
    <property type="nucleotide sequence ID" value="NZ_BORQ01000007.1"/>
</dbReference>
<dbReference type="AlphaFoldDB" id="A0A919XMT2"/>
<evidence type="ECO:0000313" key="2">
    <source>
        <dbReference type="Proteomes" id="UP000679779"/>
    </source>
</evidence>
<evidence type="ECO:0000313" key="1">
    <source>
        <dbReference type="EMBL" id="GIO33675.1"/>
    </source>
</evidence>
<proteinExistence type="predicted"/>
<protein>
    <submittedName>
        <fullName evidence="1">Uncharacterized protein</fullName>
    </submittedName>
</protein>
<reference evidence="1" key="1">
    <citation type="submission" date="2021-03" db="EMBL/GenBank/DDBJ databases">
        <title>Antimicrobial resistance genes in bacteria isolated from Japanese honey, and their potential for conferring macrolide and lincosamide resistance in the American foulbrood pathogen Paenibacillus larvae.</title>
        <authorList>
            <person name="Okamoto M."/>
            <person name="Kumagai M."/>
            <person name="Kanamori H."/>
            <person name="Takamatsu D."/>
        </authorList>
    </citation>
    <scope>NUCLEOTIDE SEQUENCE</scope>
    <source>
        <strain evidence="1">J2TS6</strain>
    </source>
</reference>